<accession>A0AAV0UB43</accession>
<organism evidence="2 3">
    <name type="scientific">Peronospora farinosa</name>
    <dbReference type="NCBI Taxonomy" id="134698"/>
    <lineage>
        <taxon>Eukaryota</taxon>
        <taxon>Sar</taxon>
        <taxon>Stramenopiles</taxon>
        <taxon>Oomycota</taxon>
        <taxon>Peronosporomycetes</taxon>
        <taxon>Peronosporales</taxon>
        <taxon>Peronosporaceae</taxon>
        <taxon>Peronospora</taxon>
    </lineage>
</organism>
<protein>
    <submittedName>
        <fullName evidence="2">Uncharacterized protein</fullName>
    </submittedName>
</protein>
<evidence type="ECO:0000313" key="3">
    <source>
        <dbReference type="Proteomes" id="UP001159659"/>
    </source>
</evidence>
<dbReference type="AlphaFoldDB" id="A0AAV0UB43"/>
<comment type="caution">
    <text evidence="2">The sequence shown here is derived from an EMBL/GenBank/DDBJ whole genome shotgun (WGS) entry which is preliminary data.</text>
</comment>
<dbReference type="EMBL" id="CANTFK010000943">
    <property type="protein sequence ID" value="CAI5734006.1"/>
    <property type="molecule type" value="Genomic_DNA"/>
</dbReference>
<sequence length="137" mass="15047">MPGSETNDMQHASLTTVTKGPPHRQGEYSDISARILTALENMTSRMDRLEMSQMKIDEIERLRGAIDSGLFDSALGREIGGGPMNREALGFIPPRRSPETPAAPRTRLRAPVMGQSLFEPLGLRVPSPQHQQQAPAM</sequence>
<proteinExistence type="predicted"/>
<evidence type="ECO:0000313" key="2">
    <source>
        <dbReference type="EMBL" id="CAI5734006.1"/>
    </source>
</evidence>
<feature type="region of interest" description="Disordered" evidence="1">
    <location>
        <begin position="1"/>
        <end position="28"/>
    </location>
</feature>
<feature type="compositionally biased region" description="Polar residues" evidence="1">
    <location>
        <begin position="1"/>
        <end position="18"/>
    </location>
</feature>
<feature type="region of interest" description="Disordered" evidence="1">
    <location>
        <begin position="85"/>
        <end position="104"/>
    </location>
</feature>
<name>A0AAV0UB43_9STRA</name>
<gene>
    <name evidence="2" type="ORF">PFR002_LOCUS7359</name>
</gene>
<dbReference type="Proteomes" id="UP001159659">
    <property type="component" value="Unassembled WGS sequence"/>
</dbReference>
<evidence type="ECO:0000256" key="1">
    <source>
        <dbReference type="SAM" id="MobiDB-lite"/>
    </source>
</evidence>
<reference evidence="2" key="1">
    <citation type="submission" date="2022-12" db="EMBL/GenBank/DDBJ databases">
        <authorList>
            <person name="Webb A."/>
        </authorList>
    </citation>
    <scope>NUCLEOTIDE SEQUENCE</scope>
    <source>
        <strain evidence="2">Pf2</strain>
    </source>
</reference>